<dbReference type="PROSITE" id="PS50234">
    <property type="entry name" value="VWFA"/>
    <property type="match status" value="1"/>
</dbReference>
<reference evidence="2 3" key="1">
    <citation type="submission" date="2018-11" db="EMBL/GenBank/DDBJ databases">
        <authorList>
            <consortium name="Pathogen Informatics"/>
        </authorList>
    </citation>
    <scope>NUCLEOTIDE SEQUENCE [LARGE SCALE GENOMIC DNA]</scope>
</reference>
<dbReference type="OrthoDB" id="10054666at2759"/>
<evidence type="ECO:0000313" key="2">
    <source>
        <dbReference type="EMBL" id="VDK31697.1"/>
    </source>
</evidence>
<dbReference type="InterPro" id="IPR002035">
    <property type="entry name" value="VWF_A"/>
</dbReference>
<dbReference type="SMART" id="SM00327">
    <property type="entry name" value="VWA"/>
    <property type="match status" value="1"/>
</dbReference>
<dbReference type="Gene3D" id="3.40.50.410">
    <property type="entry name" value="von Willebrand factor, type A domain"/>
    <property type="match status" value="1"/>
</dbReference>
<dbReference type="GO" id="GO:0005245">
    <property type="term" value="F:voltage-gated calcium channel activity"/>
    <property type="evidence" value="ECO:0007669"/>
    <property type="project" value="TreeGrafter"/>
</dbReference>
<evidence type="ECO:0000259" key="1">
    <source>
        <dbReference type="PROSITE" id="PS50234"/>
    </source>
</evidence>
<keyword evidence="3" id="KW-1185">Reference proteome</keyword>
<dbReference type="PANTHER" id="PTHR10166">
    <property type="entry name" value="VOLTAGE-DEPENDENT CALCIUM CHANNEL SUBUNIT ALPHA-2/DELTA-RELATED"/>
    <property type="match status" value="1"/>
</dbReference>
<evidence type="ECO:0000313" key="3">
    <source>
        <dbReference type="Proteomes" id="UP000282613"/>
    </source>
</evidence>
<dbReference type="EMBL" id="UYRS01018296">
    <property type="protein sequence ID" value="VDK31697.1"/>
    <property type="molecule type" value="Genomic_DNA"/>
</dbReference>
<gene>
    <name evidence="2" type="ORF">TASK_LOCUS3356</name>
</gene>
<feature type="domain" description="VWFA" evidence="1">
    <location>
        <begin position="58"/>
        <end position="269"/>
    </location>
</feature>
<dbReference type="GO" id="GO:0005891">
    <property type="term" value="C:voltage-gated calcium channel complex"/>
    <property type="evidence" value="ECO:0007669"/>
    <property type="project" value="TreeGrafter"/>
</dbReference>
<dbReference type="PANTHER" id="PTHR10166:SF37">
    <property type="entry name" value="STOLID, ISOFORM H"/>
    <property type="match status" value="1"/>
</dbReference>
<accession>A0A3P6PFC4</accession>
<protein>
    <recommendedName>
        <fullName evidence="1">VWFA domain-containing protein</fullName>
    </recommendedName>
</protein>
<name>A0A3P6PFC4_TAEAS</name>
<dbReference type="Proteomes" id="UP000282613">
    <property type="component" value="Unassembled WGS sequence"/>
</dbReference>
<dbReference type="SUPFAM" id="SSF53300">
    <property type="entry name" value="vWA-like"/>
    <property type="match status" value="1"/>
</dbReference>
<organism evidence="2 3">
    <name type="scientific">Taenia asiatica</name>
    <name type="common">Asian tapeworm</name>
    <dbReference type="NCBI Taxonomy" id="60517"/>
    <lineage>
        <taxon>Eukaryota</taxon>
        <taxon>Metazoa</taxon>
        <taxon>Spiralia</taxon>
        <taxon>Lophotrochozoa</taxon>
        <taxon>Platyhelminthes</taxon>
        <taxon>Cestoda</taxon>
        <taxon>Eucestoda</taxon>
        <taxon>Cyclophyllidea</taxon>
        <taxon>Taeniidae</taxon>
        <taxon>Taenia</taxon>
    </lineage>
</organism>
<dbReference type="Pfam" id="PF08473">
    <property type="entry name" value="VGCC_alpha2"/>
    <property type="match status" value="1"/>
</dbReference>
<dbReference type="InterPro" id="IPR051173">
    <property type="entry name" value="Ca_channel_alpha-2/delta"/>
</dbReference>
<dbReference type="InterPro" id="IPR013680">
    <property type="entry name" value="VDCC_a2/dsu"/>
</dbReference>
<dbReference type="InterPro" id="IPR036465">
    <property type="entry name" value="vWFA_dom_sf"/>
</dbReference>
<sequence>MDHIFQKQNDTLNFIYFASEYGFLRTYPRYQWPLDDKLRALDARRQSWYTQYTGVPKDVLFLVDTSGSMHGQALHLANTSLRLLIETLNKNDFFAVAKFPTNRTHLMPSLIYGRSINASCYNSFVQATSLNKQHVIQNVFRLTAHDAADYDEAIAFGMKLMSTFSAGRPMSAHCNKILVLISDSDIQYNDTTIQILERYQDYVHLFTYSLSTITGPGPLTEVTKQINVVTSDGKMTLTSNVAKRKRFLRQAVLRVSSYLPLLSTMVPAVSYVEGNVYDLATLKSADFSGPSIAIDFNAYTGSFEANATTPTFMDGSETTSRLFADGMQSGGSENVDSKFDVSQETNELMTENTSTLFSTEEPQDFVAGIQTAARITPQPRVVSLPKVTVFLGAQASQNGLTNTFAVAGLTLSETYLQEVLRRFPRCENGDTCYLLDDAAFVMAVNNERLNYQVGHFLGHVDPPLMESLLGNLVYSRVRYYDHQAVCDSAHLGEKNSTSSANNLFPNLVRGLCQLFCPNFWLSVLQKTLAIVIKLTNVLIIFSQMFINAFALDQGVDYVNCVKSTYRYYATDGANFRKEPFSSVEVTGSFSCSPECTRQWSSSSIPETNLKLIKTDPVCACIKKDHDWQLTPSIGMIN</sequence>
<proteinExistence type="predicted"/>
<dbReference type="Pfam" id="PF13768">
    <property type="entry name" value="VWA_3"/>
    <property type="match status" value="1"/>
</dbReference>
<dbReference type="AlphaFoldDB" id="A0A3P6PFC4"/>